<protein>
    <submittedName>
        <fullName evidence="1">Uncharacterized protein</fullName>
    </submittedName>
</protein>
<accession>A0A4S8MLM7</accession>
<name>A0A4S8MLM7_DENBC</name>
<dbReference type="AlphaFoldDB" id="A0A4S8MLM7"/>
<keyword evidence="2" id="KW-1185">Reference proteome</keyword>
<gene>
    <name evidence="1" type="ORF">K435DRAFT_792014</name>
</gene>
<dbReference type="Proteomes" id="UP000297245">
    <property type="component" value="Unassembled WGS sequence"/>
</dbReference>
<reference evidence="1 2" key="1">
    <citation type="journal article" date="2019" name="Nat. Ecol. Evol.">
        <title>Megaphylogeny resolves global patterns of mushroom evolution.</title>
        <authorList>
            <person name="Varga T."/>
            <person name="Krizsan K."/>
            <person name="Foldi C."/>
            <person name="Dima B."/>
            <person name="Sanchez-Garcia M."/>
            <person name="Sanchez-Ramirez S."/>
            <person name="Szollosi G.J."/>
            <person name="Szarkandi J.G."/>
            <person name="Papp V."/>
            <person name="Albert L."/>
            <person name="Andreopoulos W."/>
            <person name="Angelini C."/>
            <person name="Antonin V."/>
            <person name="Barry K.W."/>
            <person name="Bougher N.L."/>
            <person name="Buchanan P."/>
            <person name="Buyck B."/>
            <person name="Bense V."/>
            <person name="Catcheside P."/>
            <person name="Chovatia M."/>
            <person name="Cooper J."/>
            <person name="Damon W."/>
            <person name="Desjardin D."/>
            <person name="Finy P."/>
            <person name="Geml J."/>
            <person name="Haridas S."/>
            <person name="Hughes K."/>
            <person name="Justo A."/>
            <person name="Karasinski D."/>
            <person name="Kautmanova I."/>
            <person name="Kiss B."/>
            <person name="Kocsube S."/>
            <person name="Kotiranta H."/>
            <person name="LaButti K.M."/>
            <person name="Lechner B.E."/>
            <person name="Liimatainen K."/>
            <person name="Lipzen A."/>
            <person name="Lukacs Z."/>
            <person name="Mihaltcheva S."/>
            <person name="Morgado L.N."/>
            <person name="Niskanen T."/>
            <person name="Noordeloos M.E."/>
            <person name="Ohm R.A."/>
            <person name="Ortiz-Santana B."/>
            <person name="Ovrebo C."/>
            <person name="Racz N."/>
            <person name="Riley R."/>
            <person name="Savchenko A."/>
            <person name="Shiryaev A."/>
            <person name="Soop K."/>
            <person name="Spirin V."/>
            <person name="Szebenyi C."/>
            <person name="Tomsovsky M."/>
            <person name="Tulloss R.E."/>
            <person name="Uehling J."/>
            <person name="Grigoriev I.V."/>
            <person name="Vagvolgyi C."/>
            <person name="Papp T."/>
            <person name="Martin F.M."/>
            <person name="Miettinen O."/>
            <person name="Hibbett D.S."/>
            <person name="Nagy L.G."/>
        </authorList>
    </citation>
    <scope>NUCLEOTIDE SEQUENCE [LARGE SCALE GENOMIC DNA]</scope>
    <source>
        <strain evidence="1 2">CBS 962.96</strain>
    </source>
</reference>
<evidence type="ECO:0000313" key="2">
    <source>
        <dbReference type="Proteomes" id="UP000297245"/>
    </source>
</evidence>
<evidence type="ECO:0000313" key="1">
    <source>
        <dbReference type="EMBL" id="THV03124.1"/>
    </source>
</evidence>
<dbReference type="EMBL" id="ML179070">
    <property type="protein sequence ID" value="THV03124.1"/>
    <property type="molecule type" value="Genomic_DNA"/>
</dbReference>
<organism evidence="1 2">
    <name type="scientific">Dendrothele bispora (strain CBS 962.96)</name>
    <dbReference type="NCBI Taxonomy" id="1314807"/>
    <lineage>
        <taxon>Eukaryota</taxon>
        <taxon>Fungi</taxon>
        <taxon>Dikarya</taxon>
        <taxon>Basidiomycota</taxon>
        <taxon>Agaricomycotina</taxon>
        <taxon>Agaricomycetes</taxon>
        <taxon>Agaricomycetidae</taxon>
        <taxon>Agaricales</taxon>
        <taxon>Agaricales incertae sedis</taxon>
        <taxon>Dendrothele</taxon>
    </lineage>
</organism>
<sequence>MSCSLCPSESQNEGLAPAGAYGTQTTCSCGDSSLTETLSVPLELEDLDILKVELHNVQESIHQLESKGSHDTVPEVTELQSDAALVQILGELLGHVDMTKEHADPSDSLSITERESQGEFVNLPPKNDVTWHMKRFDAAAALEDELCHAQHAEMLEERELIRLQLLVERAHVKVMQQRVLTRQKKEKREKLARAACELRRHIKNTRFQL</sequence>
<proteinExistence type="predicted"/>